<dbReference type="InterPro" id="IPR004017">
    <property type="entry name" value="Cys_rich_dom"/>
</dbReference>
<evidence type="ECO:0000256" key="7">
    <source>
        <dbReference type="SAM" id="MobiDB-lite"/>
    </source>
</evidence>
<dbReference type="HOGENOM" id="CLU_023081_6_0_7"/>
<evidence type="ECO:0000256" key="3">
    <source>
        <dbReference type="ARBA" id="ARBA00022723"/>
    </source>
</evidence>
<feature type="domain" description="4Fe-4S ferredoxin-type" evidence="8">
    <location>
        <begin position="87"/>
        <end position="118"/>
    </location>
</feature>
<sequence>MDENLKKRLLEMFSEKLTRAARLYLDNCTRCGVCIEACHVYASMPETRYTAVARAQNVRRVYEKYFKASGKFASWWNEAVELDDAWMEKIYETAFTCTGCRRCMTYCPFGIDTQLIQGIAKLLLIGADMEPKVLTMLANVSISKGKNIEATKANFAEAVRGLESEVIQQWQTEAGEGVIPLEVKGARVLYVALAGKHSIIPAAAIMNAAKEHWSLSYFEAVNFGAFVGNPESTKQIARRIIDEAERLNVEQVVICECGTAYRVMRHMTGSHPFKVITFMELIAEYLREGRIKLDKSRIKGRITYHDPCQIARQGGIYEEPRYILNALTDDFVDLQPNRRASWCCGGGGGLVIMGDKDFRMKSAKVKADQVKVSGADILATACENCHTQLTDLMDHYKLDTKVQFVSGLVADALVQKKIISGRDEQSEMQESLGAESGLANMRRVG</sequence>
<dbReference type="KEGG" id="dti:Desti_3013"/>
<dbReference type="InterPro" id="IPR009051">
    <property type="entry name" value="Helical_ferredxn"/>
</dbReference>
<dbReference type="PANTHER" id="PTHR43551">
    <property type="entry name" value="FUMARATE REDUCTASE IRON-SULFUR SUBUNIT"/>
    <property type="match status" value="1"/>
</dbReference>
<organism evidence="9 10">
    <name type="scientific">Desulfomonile tiedjei (strain ATCC 49306 / DSM 6799 / DCB-1)</name>
    <dbReference type="NCBI Taxonomy" id="706587"/>
    <lineage>
        <taxon>Bacteria</taxon>
        <taxon>Pseudomonadati</taxon>
        <taxon>Thermodesulfobacteriota</taxon>
        <taxon>Desulfomonilia</taxon>
        <taxon>Desulfomonilales</taxon>
        <taxon>Desulfomonilaceae</taxon>
        <taxon>Desulfomonile</taxon>
    </lineage>
</organism>
<keyword evidence="10" id="KW-1185">Reference proteome</keyword>
<feature type="region of interest" description="Disordered" evidence="7">
    <location>
        <begin position="425"/>
        <end position="445"/>
    </location>
</feature>
<keyword evidence="4" id="KW-0249">Electron transport</keyword>
<name>I4C7Y7_DESTA</name>
<feature type="domain" description="4Fe-4S ferredoxin-type" evidence="8">
    <location>
        <begin position="19"/>
        <end position="48"/>
    </location>
</feature>
<dbReference type="RefSeq" id="WP_014810815.1">
    <property type="nucleotide sequence ID" value="NC_018025.1"/>
</dbReference>
<evidence type="ECO:0000256" key="1">
    <source>
        <dbReference type="ARBA" id="ARBA00022448"/>
    </source>
</evidence>
<dbReference type="AlphaFoldDB" id="I4C7Y7"/>
<dbReference type="eggNOG" id="COG0247">
    <property type="taxonomic scope" value="Bacteria"/>
</dbReference>
<dbReference type="InterPro" id="IPR017900">
    <property type="entry name" value="4Fe4S_Fe_S_CS"/>
</dbReference>
<protein>
    <submittedName>
        <fullName evidence="9">Fe-S oxidoreductase</fullName>
    </submittedName>
</protein>
<evidence type="ECO:0000256" key="2">
    <source>
        <dbReference type="ARBA" id="ARBA00022485"/>
    </source>
</evidence>
<dbReference type="eggNOG" id="COG1150">
    <property type="taxonomic scope" value="Bacteria"/>
</dbReference>
<dbReference type="GO" id="GO:0016491">
    <property type="term" value="F:oxidoreductase activity"/>
    <property type="evidence" value="ECO:0007669"/>
    <property type="project" value="UniProtKB-ARBA"/>
</dbReference>
<reference evidence="10" key="1">
    <citation type="submission" date="2012-06" db="EMBL/GenBank/DDBJ databases">
        <title>Complete sequence of chromosome of Desulfomonile tiedjei DSM 6799.</title>
        <authorList>
            <person name="Lucas S."/>
            <person name="Copeland A."/>
            <person name="Lapidus A."/>
            <person name="Glavina del Rio T."/>
            <person name="Dalin E."/>
            <person name="Tice H."/>
            <person name="Bruce D."/>
            <person name="Goodwin L."/>
            <person name="Pitluck S."/>
            <person name="Peters L."/>
            <person name="Ovchinnikova G."/>
            <person name="Zeytun A."/>
            <person name="Lu M."/>
            <person name="Kyrpides N."/>
            <person name="Mavromatis K."/>
            <person name="Ivanova N."/>
            <person name="Brettin T."/>
            <person name="Detter J.C."/>
            <person name="Han C."/>
            <person name="Larimer F."/>
            <person name="Land M."/>
            <person name="Hauser L."/>
            <person name="Markowitz V."/>
            <person name="Cheng J.-F."/>
            <person name="Hugenholtz P."/>
            <person name="Woyke T."/>
            <person name="Wu D."/>
            <person name="Spring S."/>
            <person name="Schroeder M."/>
            <person name="Brambilla E."/>
            <person name="Klenk H.-P."/>
            <person name="Eisen J.A."/>
        </authorList>
    </citation>
    <scope>NUCLEOTIDE SEQUENCE [LARGE SCALE GENOMIC DNA]</scope>
    <source>
        <strain evidence="10">ATCC 49306 / DSM 6799 / DCB-1</strain>
    </source>
</reference>
<dbReference type="Proteomes" id="UP000006055">
    <property type="component" value="Chromosome"/>
</dbReference>
<evidence type="ECO:0000256" key="4">
    <source>
        <dbReference type="ARBA" id="ARBA00022982"/>
    </source>
</evidence>
<dbReference type="Gene3D" id="1.10.1060.10">
    <property type="entry name" value="Alpha-helical ferredoxin"/>
    <property type="match status" value="1"/>
</dbReference>
<dbReference type="OrthoDB" id="9786127at2"/>
<dbReference type="GO" id="GO:0051539">
    <property type="term" value="F:4 iron, 4 sulfur cluster binding"/>
    <property type="evidence" value="ECO:0007669"/>
    <property type="project" value="UniProtKB-KW"/>
</dbReference>
<evidence type="ECO:0000313" key="10">
    <source>
        <dbReference type="Proteomes" id="UP000006055"/>
    </source>
</evidence>
<dbReference type="PANTHER" id="PTHR43551:SF1">
    <property type="entry name" value="HETERODISULFIDE REDUCTASE"/>
    <property type="match status" value="1"/>
</dbReference>
<keyword evidence="2" id="KW-0004">4Fe-4S</keyword>
<proteinExistence type="predicted"/>
<accession>I4C7Y7</accession>
<dbReference type="Pfam" id="PF02754">
    <property type="entry name" value="CCG"/>
    <property type="match status" value="1"/>
</dbReference>
<keyword evidence="6" id="KW-0411">Iron-sulfur</keyword>
<evidence type="ECO:0000256" key="6">
    <source>
        <dbReference type="ARBA" id="ARBA00023014"/>
    </source>
</evidence>
<dbReference type="InterPro" id="IPR017896">
    <property type="entry name" value="4Fe4S_Fe-S-bd"/>
</dbReference>
<dbReference type="SUPFAM" id="SSF46548">
    <property type="entry name" value="alpha-helical ferredoxin"/>
    <property type="match status" value="1"/>
</dbReference>
<evidence type="ECO:0000259" key="8">
    <source>
        <dbReference type="PROSITE" id="PS51379"/>
    </source>
</evidence>
<dbReference type="GO" id="GO:0046872">
    <property type="term" value="F:metal ion binding"/>
    <property type="evidence" value="ECO:0007669"/>
    <property type="project" value="UniProtKB-KW"/>
</dbReference>
<evidence type="ECO:0000313" key="9">
    <source>
        <dbReference type="EMBL" id="AFM25678.1"/>
    </source>
</evidence>
<dbReference type="PROSITE" id="PS51379">
    <property type="entry name" value="4FE4S_FER_2"/>
    <property type="match status" value="2"/>
</dbReference>
<gene>
    <name evidence="9" type="ordered locus">Desti_3013</name>
</gene>
<keyword evidence="3" id="KW-0479">Metal-binding</keyword>
<dbReference type="PROSITE" id="PS00198">
    <property type="entry name" value="4FE4S_FER_1"/>
    <property type="match status" value="1"/>
</dbReference>
<dbReference type="EMBL" id="CP003360">
    <property type="protein sequence ID" value="AFM25678.1"/>
    <property type="molecule type" value="Genomic_DNA"/>
</dbReference>
<dbReference type="STRING" id="706587.Desti_3013"/>
<evidence type="ECO:0000256" key="5">
    <source>
        <dbReference type="ARBA" id="ARBA00023004"/>
    </source>
</evidence>
<keyword evidence="1" id="KW-0813">Transport</keyword>
<dbReference type="Pfam" id="PF13183">
    <property type="entry name" value="Fer4_8"/>
    <property type="match status" value="1"/>
</dbReference>
<keyword evidence="5" id="KW-0408">Iron</keyword>